<keyword evidence="1" id="KW-1133">Transmembrane helix</keyword>
<dbReference type="EMBL" id="JASCZI010151073">
    <property type="protein sequence ID" value="MED6168745.1"/>
    <property type="molecule type" value="Genomic_DNA"/>
</dbReference>
<evidence type="ECO:0000313" key="2">
    <source>
        <dbReference type="EMBL" id="MED6168745.1"/>
    </source>
</evidence>
<feature type="transmembrane region" description="Helical" evidence="1">
    <location>
        <begin position="6"/>
        <end position="27"/>
    </location>
</feature>
<accession>A0ABU6V7L0</accession>
<proteinExistence type="predicted"/>
<reference evidence="2 3" key="1">
    <citation type="journal article" date="2023" name="Plants (Basel)">
        <title>Bridging the Gap: Combining Genomics and Transcriptomics Approaches to Understand Stylosanthes scabra, an Orphan Legume from the Brazilian Caatinga.</title>
        <authorList>
            <person name="Ferreira-Neto J.R.C."/>
            <person name="da Silva M.D."/>
            <person name="Binneck E."/>
            <person name="de Melo N.F."/>
            <person name="da Silva R.H."/>
            <person name="de Melo A.L.T.M."/>
            <person name="Pandolfi V."/>
            <person name="Bustamante F.O."/>
            <person name="Brasileiro-Vidal A.C."/>
            <person name="Benko-Iseppon A.M."/>
        </authorList>
    </citation>
    <scope>NUCLEOTIDE SEQUENCE [LARGE SCALE GENOMIC DNA]</scope>
    <source>
        <tissue evidence="2">Leaves</tissue>
    </source>
</reference>
<dbReference type="Proteomes" id="UP001341840">
    <property type="component" value="Unassembled WGS sequence"/>
</dbReference>
<keyword evidence="1" id="KW-0472">Membrane</keyword>
<keyword evidence="1" id="KW-0812">Transmembrane</keyword>
<keyword evidence="3" id="KW-1185">Reference proteome</keyword>
<evidence type="ECO:0000256" key="1">
    <source>
        <dbReference type="SAM" id="Phobius"/>
    </source>
</evidence>
<comment type="caution">
    <text evidence="2">The sequence shown here is derived from an EMBL/GenBank/DDBJ whole genome shotgun (WGS) entry which is preliminary data.</text>
</comment>
<name>A0ABU6V7L0_9FABA</name>
<evidence type="ECO:0000313" key="3">
    <source>
        <dbReference type="Proteomes" id="UP001341840"/>
    </source>
</evidence>
<gene>
    <name evidence="2" type="ORF">PIB30_014434</name>
</gene>
<organism evidence="2 3">
    <name type="scientific">Stylosanthes scabra</name>
    <dbReference type="NCBI Taxonomy" id="79078"/>
    <lineage>
        <taxon>Eukaryota</taxon>
        <taxon>Viridiplantae</taxon>
        <taxon>Streptophyta</taxon>
        <taxon>Embryophyta</taxon>
        <taxon>Tracheophyta</taxon>
        <taxon>Spermatophyta</taxon>
        <taxon>Magnoliopsida</taxon>
        <taxon>eudicotyledons</taxon>
        <taxon>Gunneridae</taxon>
        <taxon>Pentapetalae</taxon>
        <taxon>rosids</taxon>
        <taxon>fabids</taxon>
        <taxon>Fabales</taxon>
        <taxon>Fabaceae</taxon>
        <taxon>Papilionoideae</taxon>
        <taxon>50 kb inversion clade</taxon>
        <taxon>dalbergioids sensu lato</taxon>
        <taxon>Dalbergieae</taxon>
        <taxon>Pterocarpus clade</taxon>
        <taxon>Stylosanthes</taxon>
    </lineage>
</organism>
<protein>
    <submittedName>
        <fullName evidence="2">Uncharacterized protein</fullName>
    </submittedName>
</protein>
<sequence>MTAYSVLTPPLEAGSLFVTACFYTALLSTKDQHRRSSTGPKRQIEEKYIEEVEPYATNQKQDREDSTMSRGGEYAVVTSSCLFQKRVHGEKLELQKV</sequence>